<keyword evidence="2" id="KW-1185">Reference proteome</keyword>
<accession>A0ABS5EUY4</accession>
<comment type="caution">
    <text evidence="1">The sequence shown here is derived from an EMBL/GenBank/DDBJ whole genome shotgun (WGS) entry which is preliminary data.</text>
</comment>
<dbReference type="EMBL" id="JAAGBB010000005">
    <property type="protein sequence ID" value="MBR0663765.1"/>
    <property type="molecule type" value="Genomic_DNA"/>
</dbReference>
<sequence length="204" mass="22097">MADYKVAMIARNIGSQVNGQSYNKQIVVTESDSFFDKLLEAAGDNASRPRRLTQLDIFAHCVGVVEGLANVAADMDELFAKIFADGKISGTGWKAYGALIGSEFITSKTVKKFGDQSAIFASNAEINFRVCMMARVSDDYTGKHGTYTGNGIKLCQAIAVMSGAYVRASASPQGYVEEQNGAVRFVDWSPPVFQFSPDGGYWPE</sequence>
<organism evidence="1 2">
    <name type="scientific">Plastoroseomonas hellenica</name>
    <dbReference type="NCBI Taxonomy" id="2687306"/>
    <lineage>
        <taxon>Bacteria</taxon>
        <taxon>Pseudomonadati</taxon>
        <taxon>Pseudomonadota</taxon>
        <taxon>Alphaproteobacteria</taxon>
        <taxon>Acetobacterales</taxon>
        <taxon>Acetobacteraceae</taxon>
        <taxon>Plastoroseomonas</taxon>
    </lineage>
</organism>
<evidence type="ECO:0000313" key="1">
    <source>
        <dbReference type="EMBL" id="MBR0663765.1"/>
    </source>
</evidence>
<evidence type="ECO:0000313" key="2">
    <source>
        <dbReference type="Proteomes" id="UP001196870"/>
    </source>
</evidence>
<proteinExistence type="predicted"/>
<protein>
    <submittedName>
        <fullName evidence="1">Uncharacterized protein</fullName>
    </submittedName>
</protein>
<dbReference type="RefSeq" id="WP_211851363.1">
    <property type="nucleotide sequence ID" value="NZ_JAAGBB010000005.1"/>
</dbReference>
<reference evidence="2" key="1">
    <citation type="journal article" date="2021" name="Syst. Appl. Microbiol.">
        <title>Roseomonas hellenica sp. nov., isolated from roots of wild-growing Alkanna tinctoria.</title>
        <authorList>
            <person name="Rat A."/>
            <person name="Naranjo H.D."/>
            <person name="Lebbe L."/>
            <person name="Cnockaert M."/>
            <person name="Krigas N."/>
            <person name="Grigoriadou K."/>
            <person name="Maloupa E."/>
            <person name="Willems A."/>
        </authorList>
    </citation>
    <scope>NUCLEOTIDE SEQUENCE [LARGE SCALE GENOMIC DNA]</scope>
    <source>
        <strain evidence="2">LMG 31523</strain>
    </source>
</reference>
<gene>
    <name evidence="1" type="ORF">GXW71_05275</name>
</gene>
<dbReference type="Proteomes" id="UP001196870">
    <property type="component" value="Unassembled WGS sequence"/>
</dbReference>
<name>A0ABS5EUY4_9PROT</name>